<gene>
    <name evidence="1" type="ORF">PtA15_2A260</name>
</gene>
<dbReference type="GeneID" id="77807158"/>
<reference evidence="1" key="1">
    <citation type="submission" date="2022-10" db="EMBL/GenBank/DDBJ databases">
        <title>Puccinia triticina Genome sequencing and assembly.</title>
        <authorList>
            <person name="Li C."/>
        </authorList>
    </citation>
    <scope>NUCLEOTIDE SEQUENCE</scope>
    <source>
        <strain evidence="1">Pt15</strain>
    </source>
</reference>
<sequence>MGTLSDILKRKYSSKSVVRYRTDVSDHEHNPNGILSNLALLLAMRLFPEEEVYSRDREHHPFRKAIFMAIRLMLKHDLVQLTHDRSFRHDIAIARQLLRCGLIEDEINSVPTRLTLANHDFRQDRLPTLFGDKFWYQMVRCEPQSSFRSLPLQLEILDVGPYLS</sequence>
<accession>A0ABY7CDE9</accession>
<proteinExistence type="predicted"/>
<evidence type="ECO:0000313" key="2">
    <source>
        <dbReference type="Proteomes" id="UP001164743"/>
    </source>
</evidence>
<dbReference type="EMBL" id="CP110422">
    <property type="protein sequence ID" value="WAQ81947.1"/>
    <property type="molecule type" value="Genomic_DNA"/>
</dbReference>
<evidence type="ECO:0000313" key="1">
    <source>
        <dbReference type="EMBL" id="WAQ81947.1"/>
    </source>
</evidence>
<dbReference type="RefSeq" id="XP_053017502.1">
    <property type="nucleotide sequence ID" value="XM_053166263.1"/>
</dbReference>
<organism evidence="1 2">
    <name type="scientific">Puccinia triticina</name>
    <dbReference type="NCBI Taxonomy" id="208348"/>
    <lineage>
        <taxon>Eukaryota</taxon>
        <taxon>Fungi</taxon>
        <taxon>Dikarya</taxon>
        <taxon>Basidiomycota</taxon>
        <taxon>Pucciniomycotina</taxon>
        <taxon>Pucciniomycetes</taxon>
        <taxon>Pucciniales</taxon>
        <taxon>Pucciniaceae</taxon>
        <taxon>Puccinia</taxon>
    </lineage>
</organism>
<keyword evidence="2" id="KW-1185">Reference proteome</keyword>
<protein>
    <submittedName>
        <fullName evidence="1">Uncharacterized protein</fullName>
    </submittedName>
</protein>
<dbReference type="Proteomes" id="UP001164743">
    <property type="component" value="Chromosome 2A"/>
</dbReference>
<name>A0ABY7CDE9_9BASI</name>